<dbReference type="PANTHER" id="PTHR45615:SF40">
    <property type="entry name" value="MYOSIN HEAVY CHAIN, NON-MUSCLE"/>
    <property type="match status" value="1"/>
</dbReference>
<dbReference type="EMBL" id="JABFUB010000001">
    <property type="protein sequence ID" value="MCG6660382.1"/>
    <property type="molecule type" value="Genomic_DNA"/>
</dbReference>
<sequence length="1638" mass="182832">MSVINRIEVANLLNKHGDVASPWDAKMRHLLLDLRGQSSAISMENGFGKTTLSEALIGLLSRDRTLLSRTRRKCSPSAVGGTARSWSHLRVEFRSRSGLERQDDMLAAVGEEVAGETFVFGFYGYSDGSGLSFYHYAGRLEDVPVHHQTLDGKLALYANRDVKAALAERSVRLTHNREEWLEAVGAHVSRRELAQLAAFQKEGGADKSQIFNAIKPRAGEKADQAFFFEVLAPEILSGATRGETDESEELIEEVILNSGTNITELRHRLEEAESDQRRASDKVVRLAELREQGESLRDARARLMELDQGLAASEALLGGQALLGLPGLPRASSEDDAEERGAAPLEGFAWIAGDTSRPRVSTSLLATLSGLSERAVRQALSERGARVDVHRRLIHLPQAEWPLNRDVGHVSFKAAREWLAESHSLADDTARDRALSALDEGADAFEAADGNRFREEVIGDGVYLEELTRELTELDERRDDLEHERERLESQQRDFVDNQSFYTQALAEGLFSEAELETPEASAEAAKAEAADARHALNAHLGRVGELKQVAAWHDAYRRECPDLAPAERLEEKQEREAELAESLDELTRRRDEALGAFETARGERERLNGERERLTGEQGLLARGQAPWRAFIEGWPGEAVSGFWSRRKTALAELESNCREAEQRRQEAERTLARLAPLAEAARRYGELHGDDEPVHLRTRLRERERELGDEHKRLLDEENHLRTLHRARLDFAERSELAPEKWLADARRRYPRLLREAETLEADIAARERYLESLSGDPLERRVVEAEAHRQLDEAGIAWQPLHAVLNVETHTPEQRREWLVQAAGVLFAPVVAGREAAEAAAAELIEAGLAVPVFEAEALAGLLARGEPPLGAVAGVETLAVKAALDPSYLEALREATEKRLAADRERQKALAVECERLDPHGETFALALRAREADEAQVEMALEALAERQAALAEREAELAPRLTDVALACIDDYQRYLQEGGEFAQQEAAEARLEAETALAELAPRREAAARELEAHGQTWLAAEQFSDAGGVERLQALEARLAELERHLSEASERLAAAEEQRETLKRQVEETEAQLRSIFSDGERDRLRALARFEAEGGVDFMATAGEVQEELEAAQARATRRADFDFTRIRAYLEVRDAAGGSQKLEREIARVRRELGELRETRKARGEERDALEARLAEQRRALACIDQLAVEWLRVLRDLPEGWPRRLAALVDLAEASCWPGEADEHAARNAALEAWHDMVASERQGELDLEALEACQQTLVDALGELNLGEQARNRERQARQVEGGERKLAEALAEAAHSRMFSDTERARLAGLSHSSSSQASTEALDDLSRLHEQLAGQLDDHKIRVERLHASREQIEGTLVERLSSIISDAAGNLDILKRVAKSSGEGGAFFEVKASLIGPDQLRDLIATLLADIDEHQAAMRRRAERDGGMVDGEARRRDDDLLRQIRRRIYRGLFHDVAIRLKHDAIRPHGRLFSLNEEMSEGQREAVSLMWLVKLSEFAIERELRELPGHHRRRTRTSRESVILLDGLFSKLSHRRLIQDSLESLRNTRGRFQMIGLIHNPNYENDPDIFPTYLVGSVIGGAQGQGGHVMVRDGRIAAPESLGRSVGEASLFGIHVSEPVTQE</sequence>
<protein>
    <submittedName>
        <fullName evidence="2">Uncharacterized protein</fullName>
    </submittedName>
</protein>
<feature type="coiled-coil region" evidence="1">
    <location>
        <begin position="262"/>
        <end position="306"/>
    </location>
</feature>
<dbReference type="GO" id="GO:0016460">
    <property type="term" value="C:myosin II complex"/>
    <property type="evidence" value="ECO:0007669"/>
    <property type="project" value="TreeGrafter"/>
</dbReference>
<dbReference type="PANTHER" id="PTHR45615">
    <property type="entry name" value="MYOSIN HEAVY CHAIN, NON-MUSCLE"/>
    <property type="match status" value="1"/>
</dbReference>
<dbReference type="GO" id="GO:0032982">
    <property type="term" value="C:myosin filament"/>
    <property type="evidence" value="ECO:0007669"/>
    <property type="project" value="TreeGrafter"/>
</dbReference>
<dbReference type="Proteomes" id="UP000814353">
    <property type="component" value="Unassembled WGS sequence"/>
</dbReference>
<dbReference type="Proteomes" id="UP000518091">
    <property type="component" value="Unassembled WGS sequence"/>
</dbReference>
<feature type="coiled-coil region" evidence="1">
    <location>
        <begin position="1040"/>
        <end position="1088"/>
    </location>
</feature>
<evidence type="ECO:0000313" key="5">
    <source>
        <dbReference type="Proteomes" id="UP000814353"/>
    </source>
</evidence>
<keyword evidence="1" id="KW-0175">Coiled coil</keyword>
<dbReference type="GO" id="GO:0051015">
    <property type="term" value="F:actin filament binding"/>
    <property type="evidence" value="ECO:0007669"/>
    <property type="project" value="TreeGrafter"/>
</dbReference>
<dbReference type="Gene3D" id="1.10.287.1490">
    <property type="match status" value="1"/>
</dbReference>
<keyword evidence="5" id="KW-1185">Reference proteome</keyword>
<evidence type="ECO:0000313" key="4">
    <source>
        <dbReference type="Proteomes" id="UP000518091"/>
    </source>
</evidence>
<gene>
    <name evidence="2" type="ORF">H1D44_02235</name>
    <name evidence="3" type="ORF">HOP48_02315</name>
</gene>
<reference evidence="2 4" key="2">
    <citation type="submission" date="2020-07" db="EMBL/GenBank/DDBJ databases">
        <title>Identification of Halomonas strains.</title>
        <authorList>
            <person name="Xiao Z."/>
            <person name="Shen J."/>
        </authorList>
    </citation>
    <scope>NUCLEOTIDE SEQUENCE [LARGE SCALE GENOMIC DNA]</scope>
    <source>
        <strain evidence="2 4">DSM 17331</strain>
    </source>
</reference>
<reference evidence="3 5" key="1">
    <citation type="submission" date="2020-05" db="EMBL/GenBank/DDBJ databases">
        <title>Comparative genomic analysis of denitrifying bacteria from Halomonas genus.</title>
        <authorList>
            <person name="Wang L."/>
            <person name="Shao Z."/>
        </authorList>
    </citation>
    <scope>NUCLEOTIDE SEQUENCE [LARGE SCALE GENOMIC DNA]</scope>
    <source>
        <strain evidence="3 5">DSM 17331</strain>
    </source>
</reference>
<dbReference type="EMBL" id="JACEFT010000001">
    <property type="protein sequence ID" value="MBA2777712.1"/>
    <property type="molecule type" value="Genomic_DNA"/>
</dbReference>
<proteinExistence type="predicted"/>
<accession>A0A7V9VYG7</accession>
<organism evidence="2 4">
    <name type="scientific">Billgrantia kenyensis</name>
    <dbReference type="NCBI Taxonomy" id="321266"/>
    <lineage>
        <taxon>Bacteria</taxon>
        <taxon>Pseudomonadati</taxon>
        <taxon>Pseudomonadota</taxon>
        <taxon>Gammaproteobacteria</taxon>
        <taxon>Oceanospirillales</taxon>
        <taxon>Halomonadaceae</taxon>
        <taxon>Billgrantia</taxon>
    </lineage>
</organism>
<feature type="coiled-coil region" evidence="1">
    <location>
        <begin position="567"/>
        <end position="618"/>
    </location>
</feature>
<evidence type="ECO:0000313" key="2">
    <source>
        <dbReference type="EMBL" id="MBA2777712.1"/>
    </source>
</evidence>
<comment type="caution">
    <text evidence="2">The sequence shown here is derived from an EMBL/GenBank/DDBJ whole genome shotgun (WGS) entry which is preliminary data.</text>
</comment>
<evidence type="ECO:0000256" key="1">
    <source>
        <dbReference type="SAM" id="Coils"/>
    </source>
</evidence>
<dbReference type="RefSeq" id="WP_181513205.1">
    <property type="nucleotide sequence ID" value="NZ_JABFUB010000001.1"/>
</dbReference>
<dbReference type="GO" id="GO:0005737">
    <property type="term" value="C:cytoplasm"/>
    <property type="evidence" value="ECO:0007669"/>
    <property type="project" value="TreeGrafter"/>
</dbReference>
<feature type="coiled-coil region" evidence="1">
    <location>
        <begin position="1150"/>
        <end position="1198"/>
    </location>
</feature>
<feature type="coiled-coil region" evidence="1">
    <location>
        <begin position="464"/>
        <end position="498"/>
    </location>
</feature>
<name>A0A7V9VYG7_9GAMM</name>
<dbReference type="GO" id="GO:0000146">
    <property type="term" value="F:microfilament motor activity"/>
    <property type="evidence" value="ECO:0007669"/>
    <property type="project" value="TreeGrafter"/>
</dbReference>
<evidence type="ECO:0000313" key="3">
    <source>
        <dbReference type="EMBL" id="MCG6660382.1"/>
    </source>
</evidence>